<dbReference type="GO" id="GO:0008324">
    <property type="term" value="F:monoatomic cation transmembrane transporter activity"/>
    <property type="evidence" value="ECO:0007669"/>
    <property type="project" value="InterPro"/>
</dbReference>
<dbReference type="PRINTS" id="PR00702">
    <property type="entry name" value="ACRIFLAVINRP"/>
</dbReference>
<feature type="transmembrane region" description="Helical" evidence="9">
    <location>
        <begin position="355"/>
        <end position="378"/>
    </location>
</feature>
<evidence type="ECO:0000256" key="9">
    <source>
        <dbReference type="SAM" id="Phobius"/>
    </source>
</evidence>
<comment type="subcellular location">
    <subcellularLocation>
        <location evidence="1">Cell membrane</location>
        <topology evidence="1">Multi-pass membrane protein</topology>
    </subcellularLocation>
</comment>
<feature type="transmembrane region" description="Helical" evidence="9">
    <location>
        <begin position="1003"/>
        <end position="1029"/>
    </location>
</feature>
<evidence type="ECO:0000256" key="8">
    <source>
        <dbReference type="SAM" id="MobiDB-lite"/>
    </source>
</evidence>
<feature type="region of interest" description="Disordered" evidence="8">
    <location>
        <begin position="1037"/>
        <end position="1073"/>
    </location>
</feature>
<evidence type="ECO:0000313" key="10">
    <source>
        <dbReference type="EMBL" id="QDT60670.1"/>
    </source>
</evidence>
<reference evidence="10 11" key="1">
    <citation type="submission" date="2019-02" db="EMBL/GenBank/DDBJ databases">
        <title>Deep-cultivation of Planctomycetes and their phenomic and genomic characterization uncovers novel biology.</title>
        <authorList>
            <person name="Wiegand S."/>
            <person name="Jogler M."/>
            <person name="Boedeker C."/>
            <person name="Pinto D."/>
            <person name="Vollmers J."/>
            <person name="Rivas-Marin E."/>
            <person name="Kohn T."/>
            <person name="Peeters S.H."/>
            <person name="Heuer A."/>
            <person name="Rast P."/>
            <person name="Oberbeckmann S."/>
            <person name="Bunk B."/>
            <person name="Jeske O."/>
            <person name="Meyerdierks A."/>
            <person name="Storesund J.E."/>
            <person name="Kallscheuer N."/>
            <person name="Luecker S."/>
            <person name="Lage O.M."/>
            <person name="Pohl T."/>
            <person name="Merkel B.J."/>
            <person name="Hornburger P."/>
            <person name="Mueller R.-W."/>
            <person name="Bruemmer F."/>
            <person name="Labrenz M."/>
            <person name="Spormann A.M."/>
            <person name="Op den Camp H."/>
            <person name="Overmann J."/>
            <person name="Amann R."/>
            <person name="Jetten M.S.M."/>
            <person name="Mascher T."/>
            <person name="Medema M.H."/>
            <person name="Devos D.P."/>
            <person name="Kaster A.-K."/>
            <person name="Ovreas L."/>
            <person name="Rohde M."/>
            <person name="Galperin M.Y."/>
            <person name="Jogler C."/>
        </authorList>
    </citation>
    <scope>NUCLEOTIDE SEQUENCE [LARGE SCALE GENOMIC DNA]</scope>
    <source>
        <strain evidence="10 11">SV_7m_r</strain>
    </source>
</reference>
<evidence type="ECO:0000256" key="6">
    <source>
        <dbReference type="ARBA" id="ARBA00022989"/>
    </source>
</evidence>
<keyword evidence="11" id="KW-1185">Reference proteome</keyword>
<dbReference type="SUPFAM" id="SSF82866">
    <property type="entry name" value="Multidrug efflux transporter AcrB transmembrane domain"/>
    <property type="match status" value="2"/>
</dbReference>
<evidence type="ECO:0000256" key="2">
    <source>
        <dbReference type="ARBA" id="ARBA00010942"/>
    </source>
</evidence>
<feature type="transmembrane region" description="Helical" evidence="9">
    <location>
        <begin position="390"/>
        <end position="409"/>
    </location>
</feature>
<comment type="similarity">
    <text evidence="2">Belongs to the resistance-nodulation-cell division (RND) (TC 2.A.6) family.</text>
</comment>
<dbReference type="SUPFAM" id="SSF82693">
    <property type="entry name" value="Multidrug efflux transporter AcrB pore domain, PN1, PN2, PC1 and PC2 subdomains"/>
    <property type="match status" value="1"/>
</dbReference>
<protein>
    <submittedName>
        <fullName evidence="10">Cobalt-zinc-cadmium resistance protein CzcA</fullName>
    </submittedName>
</protein>
<feature type="transmembrane region" description="Helical" evidence="9">
    <location>
        <begin position="899"/>
        <end position="919"/>
    </location>
</feature>
<evidence type="ECO:0000256" key="3">
    <source>
        <dbReference type="ARBA" id="ARBA00022448"/>
    </source>
</evidence>
<evidence type="ECO:0000256" key="5">
    <source>
        <dbReference type="ARBA" id="ARBA00022692"/>
    </source>
</evidence>
<dbReference type="EMBL" id="CP036272">
    <property type="protein sequence ID" value="QDT60670.1"/>
    <property type="molecule type" value="Genomic_DNA"/>
</dbReference>
<keyword evidence="6 9" id="KW-1133">Transmembrane helix</keyword>
<dbReference type="GO" id="GO:0005886">
    <property type="term" value="C:plasma membrane"/>
    <property type="evidence" value="ECO:0007669"/>
    <property type="project" value="UniProtKB-SubCell"/>
</dbReference>
<feature type="transmembrane region" description="Helical" evidence="9">
    <location>
        <begin position="535"/>
        <end position="553"/>
    </location>
</feature>
<gene>
    <name evidence="10" type="primary">czcA_2</name>
    <name evidence="10" type="ORF">SV7mr_31940</name>
</gene>
<feature type="transmembrane region" description="Helical" evidence="9">
    <location>
        <begin position="874"/>
        <end position="893"/>
    </location>
</feature>
<dbReference type="NCBIfam" id="TIGR00914">
    <property type="entry name" value="2A0601"/>
    <property type="match status" value="1"/>
</dbReference>
<feature type="compositionally biased region" description="Polar residues" evidence="8">
    <location>
        <begin position="1037"/>
        <end position="1050"/>
    </location>
</feature>
<dbReference type="SUPFAM" id="SSF82714">
    <property type="entry name" value="Multidrug efflux transporter AcrB TolC docking domain, DN and DC subdomains"/>
    <property type="match status" value="2"/>
</dbReference>
<keyword evidence="4" id="KW-1003">Cell membrane</keyword>
<dbReference type="GO" id="GO:0042910">
    <property type="term" value="F:xenobiotic transmembrane transporter activity"/>
    <property type="evidence" value="ECO:0007669"/>
    <property type="project" value="TreeGrafter"/>
</dbReference>
<accession>A0A517SX11</accession>
<dbReference type="Pfam" id="PF00873">
    <property type="entry name" value="ACR_tran"/>
    <property type="match status" value="1"/>
</dbReference>
<dbReference type="InterPro" id="IPR001036">
    <property type="entry name" value="Acrflvin-R"/>
</dbReference>
<feature type="transmembrane region" description="Helical" evidence="9">
    <location>
        <begin position="481"/>
        <end position="504"/>
    </location>
</feature>
<evidence type="ECO:0000256" key="4">
    <source>
        <dbReference type="ARBA" id="ARBA00022475"/>
    </source>
</evidence>
<evidence type="ECO:0000256" key="1">
    <source>
        <dbReference type="ARBA" id="ARBA00004651"/>
    </source>
</evidence>
<dbReference type="PANTHER" id="PTHR32063:SF24">
    <property type="entry name" value="CATION EFFLUX SYSTEM (ACRB_ACRD_ACRF FAMILY)"/>
    <property type="match status" value="1"/>
</dbReference>
<feature type="transmembrane region" description="Helical" evidence="9">
    <location>
        <begin position="972"/>
        <end position="991"/>
    </location>
</feature>
<dbReference type="Gene3D" id="3.30.2090.10">
    <property type="entry name" value="Multidrug efflux transporter AcrB TolC docking domain, DN and DC subdomains"/>
    <property type="match status" value="2"/>
</dbReference>
<keyword evidence="7 9" id="KW-0472">Membrane</keyword>
<dbReference type="OrthoDB" id="219750at2"/>
<evidence type="ECO:0000256" key="7">
    <source>
        <dbReference type="ARBA" id="ARBA00023136"/>
    </source>
</evidence>
<keyword evidence="3" id="KW-0813">Transport</keyword>
<name>A0A517SX11_9BACT</name>
<organism evidence="10 11">
    <name type="scientific">Stieleria bergensis</name>
    <dbReference type="NCBI Taxonomy" id="2528025"/>
    <lineage>
        <taxon>Bacteria</taxon>
        <taxon>Pseudomonadati</taxon>
        <taxon>Planctomycetota</taxon>
        <taxon>Planctomycetia</taxon>
        <taxon>Pirellulales</taxon>
        <taxon>Pirellulaceae</taxon>
        <taxon>Stieleria</taxon>
    </lineage>
</organism>
<proteinExistence type="inferred from homology"/>
<dbReference type="PANTHER" id="PTHR32063">
    <property type="match status" value="1"/>
</dbReference>
<dbReference type="Gene3D" id="3.30.70.1430">
    <property type="entry name" value="Multidrug efflux transporter AcrB pore domain"/>
    <property type="match status" value="2"/>
</dbReference>
<keyword evidence="5 9" id="KW-0812">Transmembrane</keyword>
<dbReference type="InterPro" id="IPR027463">
    <property type="entry name" value="AcrB_DN_DC_subdom"/>
</dbReference>
<dbReference type="InterPro" id="IPR004763">
    <property type="entry name" value="CusA-like"/>
</dbReference>
<evidence type="ECO:0000313" key="11">
    <source>
        <dbReference type="Proteomes" id="UP000315003"/>
    </source>
</evidence>
<dbReference type="RefSeq" id="WP_145273706.1">
    <property type="nucleotide sequence ID" value="NZ_CP036272.1"/>
</dbReference>
<feature type="transmembrane region" description="Helical" evidence="9">
    <location>
        <begin position="450"/>
        <end position="469"/>
    </location>
</feature>
<dbReference type="AlphaFoldDB" id="A0A517SX11"/>
<dbReference type="Gene3D" id="3.30.70.1440">
    <property type="entry name" value="Multidrug efflux transporter AcrB pore domain"/>
    <property type="match status" value="1"/>
</dbReference>
<dbReference type="Gene3D" id="3.30.70.1320">
    <property type="entry name" value="Multidrug efflux transporter AcrB pore domain like"/>
    <property type="match status" value="1"/>
</dbReference>
<dbReference type="Gene3D" id="1.20.1640.10">
    <property type="entry name" value="Multidrug efflux transporter AcrB transmembrane domain"/>
    <property type="match status" value="2"/>
</dbReference>
<dbReference type="Proteomes" id="UP000315003">
    <property type="component" value="Chromosome"/>
</dbReference>
<feature type="transmembrane region" description="Helical" evidence="9">
    <location>
        <begin position="926"/>
        <end position="952"/>
    </location>
</feature>
<sequence length="1073" mass="117450">MLEKLIDLSLRHRVAVLLGVVVLIAGGGYALAQLDIDAFPDTTPVMVQVNTTAASLSPEEIERQITYSIEQSLSGLPSLENIRSVSKFGFSQVVVTFEDGTDIYFARQVVGERLATVELPQGVNRPEMGPVATGLGEVFHYVLTYPEVDFQALPEDERLRLLTQLRTTHDWVVKPQLRTVPGTAEINSWGGYEKQFQVRLDPAGLVSRGLTFDEVITALQQNNRNVGGGNINRLGEMLLVQGLGRTSNEEQIEAIVIKSVDGVPVRISDVASVEIGYEIRRGAVSADGRGEAVMGLGFMLMGENTHQYTANLKQRVDEIRTNLPAGMTLVTMYDRTELVDSVIDTVRKNLFEGGLLVVAVLFLFLGNLRAGLIVAMAIPLSMLFAFTGMWRFGIAASLLSLGAIDFGLVVDSSVVMVENCVRHLSLANPLNRSRLERIRDAAVEVRGPTMFGELIIMIVYLPILTLEGVEGKMFRPMALTVIFALAGSMLLSMTLMPVLASLLLPKKISHREPLLVRMIKRIYRPILHFTMHQRIAVIGFALAVLVVAFGMIAPNLGTEFMPQLSEGAVAINVVRLAGTELDDSIQFNTRMETALLNAFPDEVAHVWSRIGSAEIATDPMGLELTDVFITLRPRSQWQKASTQAQLTRLFEETLRDLPGQRLAYTQPIKLRLDELGTGSRSDIAVKLYGDDLDLLSDKASEIERVLLTVDGAADVGATQLTGQPMLQIKIRQDEIARYGVPASAVLNIVEAIGNRPVGDVFEGQLRFPLTVRLPDEDRGDPESIRAIPITTPRGEQIPLGRLADVDVTTGPSQIAREWGQRRVTVSVNVRGRDVGSFVAEARRKIDEQIVMPSARYYVEFGGQFENMIRARHRLMIVVPVALVLIFSLLYMTYGNIVDTVRVFTGIPFAWIGGIIALWLRDMPFSISAAIGFVALSGVAVLDDMLLVSTIRALRQRGLGLEKAVEEAALTRLRPVLMTTLVAALGFVPMAFSTGMGAEVQRPLATVVIGGVISAMVMSLLVLRVLYMVFQSPISNDKTSVDGTKTHQSNGRVYEPRGADGVATDPERFGAGAK</sequence>